<evidence type="ECO:0000256" key="2">
    <source>
        <dbReference type="ARBA" id="ARBA00023163"/>
    </source>
</evidence>
<comment type="caution">
    <text evidence="4">The sequence shown here is derived from an EMBL/GenBank/DDBJ whole genome shotgun (WGS) entry which is preliminary data.</text>
</comment>
<dbReference type="InterPro" id="IPR050908">
    <property type="entry name" value="SmbC-like"/>
</dbReference>
<gene>
    <name evidence="4" type="ORF">GEA64_04325</name>
</gene>
<evidence type="ECO:0000259" key="3">
    <source>
        <dbReference type="PROSITE" id="PS01124"/>
    </source>
</evidence>
<dbReference type="PANTHER" id="PTHR40055:SF1">
    <property type="entry name" value="TRANSCRIPTIONAL REGULATOR YGIV-RELATED"/>
    <property type="match status" value="1"/>
</dbReference>
<dbReference type="GO" id="GO:0003700">
    <property type="term" value="F:DNA-binding transcription factor activity"/>
    <property type="evidence" value="ECO:0007669"/>
    <property type="project" value="InterPro"/>
</dbReference>
<dbReference type="InterPro" id="IPR009057">
    <property type="entry name" value="Homeodomain-like_sf"/>
</dbReference>
<keyword evidence="2" id="KW-0804">Transcription</keyword>
<dbReference type="GO" id="GO:0043565">
    <property type="term" value="F:sequence-specific DNA binding"/>
    <property type="evidence" value="ECO:0007669"/>
    <property type="project" value="InterPro"/>
</dbReference>
<feature type="domain" description="HTH araC/xylS-type" evidence="3">
    <location>
        <begin position="14"/>
        <end position="54"/>
    </location>
</feature>
<accession>A0A7C9KP37</accession>
<evidence type="ECO:0000313" key="5">
    <source>
        <dbReference type="Proteomes" id="UP000481739"/>
    </source>
</evidence>
<dbReference type="PROSITE" id="PS01124">
    <property type="entry name" value="HTH_ARAC_FAMILY_2"/>
    <property type="match status" value="1"/>
</dbReference>
<evidence type="ECO:0000256" key="1">
    <source>
        <dbReference type="ARBA" id="ARBA00023015"/>
    </source>
</evidence>
<reference evidence="4 5" key="1">
    <citation type="journal article" date="2019" name="Nature">
        <title>A new antibiotic selectively kills Gram-negative pathogens.</title>
        <authorList>
            <person name="Imai Y."/>
            <person name="Meyer K.J."/>
            <person name="Iinishi A."/>
            <person name="Favre-Godal Q."/>
            <person name="Green R."/>
            <person name="Manuse S."/>
            <person name="Caboni M."/>
            <person name="Mori M."/>
            <person name="Niles S."/>
            <person name="Ghiglieri M."/>
            <person name="Honrao C."/>
            <person name="Ma X."/>
            <person name="Guo J.J."/>
            <person name="Makriyannis A."/>
            <person name="Linares-Otoya L."/>
            <person name="Boehringer N."/>
            <person name="Wuisan Z.G."/>
            <person name="Kaur H."/>
            <person name="Wu R."/>
            <person name="Mateus A."/>
            <person name="Typas A."/>
            <person name="Savitski M.M."/>
            <person name="Espinoza J.L."/>
            <person name="O'Rourke A."/>
            <person name="Nelson K.E."/>
            <person name="Hiller S."/>
            <person name="Noinaj N."/>
            <person name="Schaeberle T.F."/>
            <person name="D'Onofrio A."/>
            <person name="Lewis K."/>
        </authorList>
    </citation>
    <scope>NUCLEOTIDE SEQUENCE [LARGE SCALE GENOMIC DNA]</scope>
    <source>
        <strain evidence="4 5">HGB 1456</strain>
    </source>
</reference>
<dbReference type="InterPro" id="IPR018060">
    <property type="entry name" value="HTH_AraC"/>
</dbReference>
<keyword evidence="1" id="KW-0805">Transcription regulation</keyword>
<dbReference type="SUPFAM" id="SSF46689">
    <property type="entry name" value="Homeodomain-like"/>
    <property type="match status" value="1"/>
</dbReference>
<dbReference type="PANTHER" id="PTHR40055">
    <property type="entry name" value="TRANSCRIPTIONAL REGULATOR YGIV-RELATED"/>
    <property type="match status" value="1"/>
</dbReference>
<sequence>MHDDKNNGYAKRFNKIFDYIEHHLDDQLTLEQLSEVVNFSRYHFHRQFANYCGMQVEMCYFSPTSQQANKPTSQ</sequence>
<dbReference type="Gene3D" id="1.10.10.60">
    <property type="entry name" value="Homeodomain-like"/>
    <property type="match status" value="1"/>
</dbReference>
<dbReference type="EMBL" id="WHZZ01000001">
    <property type="protein sequence ID" value="MQL47263.1"/>
    <property type="molecule type" value="Genomic_DNA"/>
</dbReference>
<dbReference type="Pfam" id="PF00165">
    <property type="entry name" value="HTH_AraC"/>
    <property type="match status" value="1"/>
</dbReference>
<evidence type="ECO:0000313" key="4">
    <source>
        <dbReference type="EMBL" id="MQL47263.1"/>
    </source>
</evidence>
<name>A0A7C9KP37_9GAMM</name>
<organism evidence="4 5">
    <name type="scientific">Photorhabdus khanii</name>
    <dbReference type="NCBI Taxonomy" id="1004150"/>
    <lineage>
        <taxon>Bacteria</taxon>
        <taxon>Pseudomonadati</taxon>
        <taxon>Pseudomonadota</taxon>
        <taxon>Gammaproteobacteria</taxon>
        <taxon>Enterobacterales</taxon>
        <taxon>Morganellaceae</taxon>
        <taxon>Photorhabdus</taxon>
    </lineage>
</organism>
<dbReference type="AlphaFoldDB" id="A0A7C9KP37"/>
<dbReference type="RefSeq" id="WP_152962290.1">
    <property type="nucleotide sequence ID" value="NZ_CAWOZU010000011.1"/>
</dbReference>
<dbReference type="Proteomes" id="UP000481739">
    <property type="component" value="Unassembled WGS sequence"/>
</dbReference>
<proteinExistence type="predicted"/>
<protein>
    <submittedName>
        <fullName evidence="4">AraC family transcriptional regulator</fullName>
    </submittedName>
</protein>